<dbReference type="SUPFAM" id="SSF48403">
    <property type="entry name" value="Ankyrin repeat"/>
    <property type="match status" value="1"/>
</dbReference>
<name>A0ABD2WSQ5_9HYME</name>
<gene>
    <name evidence="2" type="ORF">TKK_009886</name>
</gene>
<feature type="region of interest" description="Disordered" evidence="1">
    <location>
        <begin position="228"/>
        <end position="269"/>
    </location>
</feature>
<dbReference type="AlphaFoldDB" id="A0ABD2WSQ5"/>
<reference evidence="2 3" key="1">
    <citation type="journal article" date="2024" name="bioRxiv">
        <title>A reference genome for Trichogramma kaykai: A tiny desert-dwelling parasitoid wasp with competing sex-ratio distorters.</title>
        <authorList>
            <person name="Culotta J."/>
            <person name="Lindsey A.R."/>
        </authorList>
    </citation>
    <scope>NUCLEOTIDE SEQUENCE [LARGE SCALE GENOMIC DNA]</scope>
    <source>
        <strain evidence="2 3">KSX58</strain>
    </source>
</reference>
<evidence type="ECO:0000256" key="1">
    <source>
        <dbReference type="SAM" id="MobiDB-lite"/>
    </source>
</evidence>
<dbReference type="EMBL" id="JBJJXI010000074">
    <property type="protein sequence ID" value="KAL3396013.1"/>
    <property type="molecule type" value="Genomic_DNA"/>
</dbReference>
<organism evidence="2 3">
    <name type="scientific">Trichogramma kaykai</name>
    <dbReference type="NCBI Taxonomy" id="54128"/>
    <lineage>
        <taxon>Eukaryota</taxon>
        <taxon>Metazoa</taxon>
        <taxon>Ecdysozoa</taxon>
        <taxon>Arthropoda</taxon>
        <taxon>Hexapoda</taxon>
        <taxon>Insecta</taxon>
        <taxon>Pterygota</taxon>
        <taxon>Neoptera</taxon>
        <taxon>Endopterygota</taxon>
        <taxon>Hymenoptera</taxon>
        <taxon>Apocrita</taxon>
        <taxon>Proctotrupomorpha</taxon>
        <taxon>Chalcidoidea</taxon>
        <taxon>Trichogrammatidae</taxon>
        <taxon>Trichogramma</taxon>
    </lineage>
</organism>
<dbReference type="Proteomes" id="UP001627154">
    <property type="component" value="Unassembled WGS sequence"/>
</dbReference>
<evidence type="ECO:0000313" key="3">
    <source>
        <dbReference type="Proteomes" id="UP001627154"/>
    </source>
</evidence>
<keyword evidence="3" id="KW-1185">Reference proteome</keyword>
<protein>
    <submittedName>
        <fullName evidence="2">Uncharacterized protein</fullName>
    </submittedName>
</protein>
<dbReference type="InterPro" id="IPR036770">
    <property type="entry name" value="Ankyrin_rpt-contain_sf"/>
</dbReference>
<dbReference type="Gene3D" id="1.25.40.20">
    <property type="entry name" value="Ankyrin repeat-containing domain"/>
    <property type="match status" value="1"/>
</dbReference>
<evidence type="ECO:0000313" key="2">
    <source>
        <dbReference type="EMBL" id="KAL3396013.1"/>
    </source>
</evidence>
<proteinExistence type="predicted"/>
<sequence length="269" mass="31431">MGNKGKMSVCTFAYYVKAQRDLIKWEIEEHRVKFLHHVDWAIKNCVDPTGFNLLYMFRREEIDYAMDKAALSRRDDVYYSMGRRFVKFAILCNYTDKPDCHYEIDDSQPNNEEPHLVARGTTALHHASRNPECDKRLVRSLFRIYQRWDVQYVDLFGSTHFQVACQFGLDDVVEAYLKLGRDPDEVARVTGDRPLSLAWGYNRPKVACALQLQGADFRLAAKRTKERAMNEQEAGPSFVHQELTAEEDELTDSRRTDRRQRDIRGRQGP</sequence>
<comment type="caution">
    <text evidence="2">The sequence shown here is derived from an EMBL/GenBank/DDBJ whole genome shotgun (WGS) entry which is preliminary data.</text>
</comment>
<feature type="compositionally biased region" description="Basic and acidic residues" evidence="1">
    <location>
        <begin position="251"/>
        <end position="269"/>
    </location>
</feature>
<accession>A0ABD2WSQ5</accession>